<dbReference type="EMBL" id="CAESGF010000017">
    <property type="protein sequence ID" value="CAB4364727.1"/>
    <property type="molecule type" value="Genomic_DNA"/>
</dbReference>
<dbReference type="InterPro" id="IPR036514">
    <property type="entry name" value="SGNH_hydro_sf"/>
</dbReference>
<dbReference type="AlphaFoldDB" id="A0A6J6A6F2"/>
<feature type="transmembrane region" description="Helical" evidence="8">
    <location>
        <begin position="73"/>
        <end position="92"/>
    </location>
</feature>
<dbReference type="EMBL" id="CAFBMT010000016">
    <property type="protein sequence ID" value="CAB4945672.1"/>
    <property type="molecule type" value="Genomic_DNA"/>
</dbReference>
<dbReference type="GO" id="GO:0005886">
    <property type="term" value="C:plasma membrane"/>
    <property type="evidence" value="ECO:0007669"/>
    <property type="project" value="UniProtKB-SubCell"/>
</dbReference>
<protein>
    <submittedName>
        <fullName evidence="10">Unannotated protein</fullName>
    </submittedName>
</protein>
<name>A0A6J6A6F2_9ZZZZ</name>
<feature type="transmembrane region" description="Helical" evidence="8">
    <location>
        <begin position="7"/>
        <end position="25"/>
    </location>
</feature>
<dbReference type="GO" id="GO:0016747">
    <property type="term" value="F:acyltransferase activity, transferring groups other than amino-acyl groups"/>
    <property type="evidence" value="ECO:0007669"/>
    <property type="project" value="InterPro"/>
</dbReference>
<evidence type="ECO:0000313" key="13">
    <source>
        <dbReference type="EMBL" id="CAB4945672.1"/>
    </source>
</evidence>
<evidence type="ECO:0000313" key="11">
    <source>
        <dbReference type="EMBL" id="CAB4736970.1"/>
    </source>
</evidence>
<evidence type="ECO:0000256" key="3">
    <source>
        <dbReference type="ARBA" id="ARBA00022679"/>
    </source>
</evidence>
<keyword evidence="5 8" id="KW-1133">Transmembrane helix</keyword>
<reference evidence="10" key="1">
    <citation type="submission" date="2020-05" db="EMBL/GenBank/DDBJ databases">
        <authorList>
            <person name="Chiriac C."/>
            <person name="Salcher M."/>
            <person name="Ghai R."/>
            <person name="Kavagutti S V."/>
        </authorList>
    </citation>
    <scope>NUCLEOTIDE SEQUENCE</scope>
</reference>
<evidence type="ECO:0000256" key="8">
    <source>
        <dbReference type="SAM" id="Phobius"/>
    </source>
</evidence>
<dbReference type="Gene3D" id="3.40.50.1110">
    <property type="entry name" value="SGNH hydrolase"/>
    <property type="match status" value="1"/>
</dbReference>
<keyword evidence="7" id="KW-0012">Acyltransferase</keyword>
<keyword evidence="3" id="KW-0808">Transferase</keyword>
<evidence type="ECO:0000256" key="5">
    <source>
        <dbReference type="ARBA" id="ARBA00022989"/>
    </source>
</evidence>
<dbReference type="Pfam" id="PF01757">
    <property type="entry name" value="Acyl_transf_3"/>
    <property type="match status" value="1"/>
</dbReference>
<dbReference type="PANTHER" id="PTHR23028">
    <property type="entry name" value="ACETYLTRANSFERASE"/>
    <property type="match status" value="1"/>
</dbReference>
<dbReference type="InterPro" id="IPR002656">
    <property type="entry name" value="Acyl_transf_3_dom"/>
</dbReference>
<feature type="domain" description="Acyltransferase 3" evidence="9">
    <location>
        <begin position="8"/>
        <end position="347"/>
    </location>
</feature>
<feature type="transmembrane region" description="Helical" evidence="8">
    <location>
        <begin position="294"/>
        <end position="311"/>
    </location>
</feature>
<evidence type="ECO:0000259" key="9">
    <source>
        <dbReference type="Pfam" id="PF01757"/>
    </source>
</evidence>
<sequence length="654" mass="70691">MKQNDRVLALDGLRGLAVIGVLFFHDGRLSGGFLGVDLFFALSGFLITGLLIDEVRRTGTVNVLRFWERRFRRLLPAVLALLVAVVPMMYLWGSPPQLSSAKHAVIPALLYVANWHEIFQGADYWALFTDPSPLTHLWSLAVEQQFYVVWPALFLLVSRVRRWLFTMTAACVAIIITSGALMWVLYDPANPNRAYEGTDTRASSILLGALLALIGLPAIIERLGRGDGSRFHPRRVALELFQWTIVAAIAWSWFTVDGATSSGLAHGGFLLHSAGGALLAATLATSWPTTLQRVLTIAPLRGAGAVSYGWYLWHWPIYILLTSEHTGWHGWALTGARWSASLAAAVASYYLIESPIRRRQWMATNRMALAGLAVAVVAIIGTVVLAPTLTTKVASFDPRTIGLPTTTAAPIATSTTIPGDTTVPGNTTVAPTSTLPRRSIQSVMWEGDSVAFDSAPGVLAAFQAAGLTASYHGFVGTGITPRKGVDTHAIFIQPVLDEHPDVVMLQFSGWDSDFPEAEQQAAFTTYTDAILGSGAALVFVTMPPGDPAKVTTDYAYMLGLAQDLHRTRPNDVFVLDANQQLWGTFAYDITGDGVPDRKKDGVHVCPQGSALLGNWLVYQFADLFAGVTPAPAADWAGGTWTSEPRFNNPAGTCS</sequence>
<feature type="transmembrane region" description="Helical" evidence="8">
    <location>
        <begin position="266"/>
        <end position="287"/>
    </location>
</feature>
<feature type="transmembrane region" description="Helical" evidence="8">
    <location>
        <begin position="164"/>
        <end position="185"/>
    </location>
</feature>
<feature type="transmembrane region" description="Helical" evidence="8">
    <location>
        <begin position="364"/>
        <end position="386"/>
    </location>
</feature>
<keyword evidence="4 8" id="KW-0812">Transmembrane</keyword>
<evidence type="ECO:0000313" key="10">
    <source>
        <dbReference type="EMBL" id="CAB4364727.1"/>
    </source>
</evidence>
<comment type="subcellular location">
    <subcellularLocation>
        <location evidence="1">Cell membrane</location>
        <topology evidence="1">Multi-pass membrane protein</topology>
    </subcellularLocation>
</comment>
<dbReference type="SUPFAM" id="SSF52266">
    <property type="entry name" value="SGNH hydrolase"/>
    <property type="match status" value="1"/>
</dbReference>
<evidence type="ECO:0000256" key="4">
    <source>
        <dbReference type="ARBA" id="ARBA00022692"/>
    </source>
</evidence>
<evidence type="ECO:0000256" key="2">
    <source>
        <dbReference type="ARBA" id="ARBA00022475"/>
    </source>
</evidence>
<dbReference type="InterPro" id="IPR050879">
    <property type="entry name" value="Acyltransferase_3"/>
</dbReference>
<keyword evidence="2" id="KW-1003">Cell membrane</keyword>
<feature type="transmembrane region" description="Helical" evidence="8">
    <location>
        <begin position="137"/>
        <end position="157"/>
    </location>
</feature>
<evidence type="ECO:0000313" key="12">
    <source>
        <dbReference type="EMBL" id="CAB4850561.1"/>
    </source>
</evidence>
<evidence type="ECO:0000256" key="1">
    <source>
        <dbReference type="ARBA" id="ARBA00004651"/>
    </source>
</evidence>
<feature type="transmembrane region" description="Helical" evidence="8">
    <location>
        <begin position="331"/>
        <end position="352"/>
    </location>
</feature>
<dbReference type="EMBL" id="CAEZYF010000020">
    <property type="protein sequence ID" value="CAB4736970.1"/>
    <property type="molecule type" value="Genomic_DNA"/>
</dbReference>
<accession>A0A6J6A6F2</accession>
<dbReference type="PANTHER" id="PTHR23028:SF53">
    <property type="entry name" value="ACYL_TRANSF_3 DOMAIN-CONTAINING PROTEIN"/>
    <property type="match status" value="1"/>
</dbReference>
<evidence type="ECO:0000256" key="6">
    <source>
        <dbReference type="ARBA" id="ARBA00023136"/>
    </source>
</evidence>
<evidence type="ECO:0000256" key="7">
    <source>
        <dbReference type="ARBA" id="ARBA00023315"/>
    </source>
</evidence>
<organism evidence="10">
    <name type="scientific">freshwater metagenome</name>
    <dbReference type="NCBI Taxonomy" id="449393"/>
    <lineage>
        <taxon>unclassified sequences</taxon>
        <taxon>metagenomes</taxon>
        <taxon>ecological metagenomes</taxon>
    </lineage>
</organism>
<dbReference type="EMBL" id="CAFBIY010000058">
    <property type="protein sequence ID" value="CAB4850561.1"/>
    <property type="molecule type" value="Genomic_DNA"/>
</dbReference>
<proteinExistence type="predicted"/>
<keyword evidence="6 8" id="KW-0472">Membrane</keyword>
<gene>
    <name evidence="11" type="ORF">UFOPK2656_02617</name>
    <name evidence="12" type="ORF">UFOPK3267_01238</name>
    <name evidence="13" type="ORF">UFOPK3651_02498</name>
    <name evidence="10" type="ORF">UFOPK4189_02486</name>
</gene>
<dbReference type="GO" id="GO:0009103">
    <property type="term" value="P:lipopolysaccharide biosynthetic process"/>
    <property type="evidence" value="ECO:0007669"/>
    <property type="project" value="TreeGrafter"/>
</dbReference>
<feature type="transmembrane region" description="Helical" evidence="8">
    <location>
        <begin position="205"/>
        <end position="224"/>
    </location>
</feature>
<feature type="transmembrane region" description="Helical" evidence="8">
    <location>
        <begin position="236"/>
        <end position="254"/>
    </location>
</feature>
<feature type="transmembrane region" description="Helical" evidence="8">
    <location>
        <begin position="31"/>
        <end position="52"/>
    </location>
</feature>